<feature type="transmembrane region" description="Helical" evidence="6">
    <location>
        <begin position="21"/>
        <end position="40"/>
    </location>
</feature>
<accession>A0A9E4ZJ86</accession>
<gene>
    <name evidence="7" type="ORF">KDK67_11395</name>
</gene>
<feature type="transmembrane region" description="Helical" evidence="6">
    <location>
        <begin position="274"/>
        <end position="300"/>
    </location>
</feature>
<feature type="transmembrane region" description="Helical" evidence="6">
    <location>
        <begin position="349"/>
        <end position="372"/>
    </location>
</feature>
<proteinExistence type="predicted"/>
<feature type="transmembrane region" description="Helical" evidence="6">
    <location>
        <begin position="469"/>
        <end position="491"/>
    </location>
</feature>
<feature type="transmembrane region" description="Helical" evidence="6">
    <location>
        <begin position="409"/>
        <end position="430"/>
    </location>
</feature>
<comment type="caution">
    <text evidence="7">The sequence shown here is derived from an EMBL/GenBank/DDBJ whole genome shotgun (WGS) entry which is preliminary data.</text>
</comment>
<reference evidence="7" key="1">
    <citation type="journal article" date="2021" name="mSystems">
        <title>Bacteria and Archaea Synergistically Convert Glycine Betaine to Biogenic Methane in the Formosa Cold Seep of the South China Sea.</title>
        <authorList>
            <person name="Li L."/>
            <person name="Zhang W."/>
            <person name="Zhang S."/>
            <person name="Song L."/>
            <person name="Sun Q."/>
            <person name="Zhang H."/>
            <person name="Xiang H."/>
            <person name="Dong X."/>
        </authorList>
    </citation>
    <scope>NUCLEOTIDE SEQUENCE</scope>
    <source>
        <strain evidence="7">LLY</strain>
    </source>
</reference>
<evidence type="ECO:0000256" key="3">
    <source>
        <dbReference type="ARBA" id="ARBA00022692"/>
    </source>
</evidence>
<feature type="transmembrane region" description="Helical" evidence="6">
    <location>
        <begin position="234"/>
        <end position="254"/>
    </location>
</feature>
<protein>
    <submittedName>
        <fullName evidence="7">Oligosaccharide flippase family protein</fullName>
    </submittedName>
</protein>
<keyword evidence="4 6" id="KW-1133">Transmembrane helix</keyword>
<evidence type="ECO:0000256" key="6">
    <source>
        <dbReference type="SAM" id="Phobius"/>
    </source>
</evidence>
<dbReference type="AlphaFoldDB" id="A0A9E4ZJ86"/>
<keyword evidence="5 6" id="KW-0472">Membrane</keyword>
<dbReference type="EMBL" id="JAGSOI010000057">
    <property type="protein sequence ID" value="MCM1987574.1"/>
    <property type="molecule type" value="Genomic_DNA"/>
</dbReference>
<feature type="transmembrane region" description="Helical" evidence="6">
    <location>
        <begin position="165"/>
        <end position="186"/>
    </location>
</feature>
<evidence type="ECO:0000313" key="7">
    <source>
        <dbReference type="EMBL" id="MCM1987574.1"/>
    </source>
</evidence>
<evidence type="ECO:0000256" key="5">
    <source>
        <dbReference type="ARBA" id="ARBA00023136"/>
    </source>
</evidence>
<dbReference type="InterPro" id="IPR002797">
    <property type="entry name" value="Polysacc_synth"/>
</dbReference>
<dbReference type="RefSeq" id="WP_250868924.1">
    <property type="nucleotide sequence ID" value="NZ_JAGSOI010000057.1"/>
</dbReference>
<feature type="transmembrane region" description="Helical" evidence="6">
    <location>
        <begin position="132"/>
        <end position="158"/>
    </location>
</feature>
<feature type="transmembrane region" description="Helical" evidence="6">
    <location>
        <begin position="321"/>
        <end position="343"/>
    </location>
</feature>
<name>A0A9E4ZJ86_9EURY</name>
<organism evidence="7 8">
    <name type="scientific">Methanococcoides seepicolus</name>
    <dbReference type="NCBI Taxonomy" id="2828780"/>
    <lineage>
        <taxon>Archaea</taxon>
        <taxon>Methanobacteriati</taxon>
        <taxon>Methanobacteriota</taxon>
        <taxon>Stenosarchaea group</taxon>
        <taxon>Methanomicrobia</taxon>
        <taxon>Methanosarcinales</taxon>
        <taxon>Methanosarcinaceae</taxon>
        <taxon>Methanococcoides</taxon>
    </lineage>
</organism>
<evidence type="ECO:0000256" key="1">
    <source>
        <dbReference type="ARBA" id="ARBA00004651"/>
    </source>
</evidence>
<keyword evidence="3 6" id="KW-0812">Transmembrane</keyword>
<comment type="subcellular location">
    <subcellularLocation>
        <location evidence="1">Cell membrane</location>
        <topology evidence="1">Multi-pass membrane protein</topology>
    </subcellularLocation>
</comment>
<dbReference type="PANTHER" id="PTHR30250:SF26">
    <property type="entry name" value="PSMA PROTEIN"/>
    <property type="match status" value="1"/>
</dbReference>
<dbReference type="GO" id="GO:0005886">
    <property type="term" value="C:plasma membrane"/>
    <property type="evidence" value="ECO:0007669"/>
    <property type="project" value="UniProtKB-SubCell"/>
</dbReference>
<feature type="transmembrane region" description="Helical" evidence="6">
    <location>
        <begin position="384"/>
        <end position="403"/>
    </location>
</feature>
<feature type="transmembrane region" description="Helical" evidence="6">
    <location>
        <begin position="46"/>
        <end position="65"/>
    </location>
</feature>
<evidence type="ECO:0000256" key="4">
    <source>
        <dbReference type="ARBA" id="ARBA00022989"/>
    </source>
</evidence>
<sequence>MFDTTSQKALSKQLPKNLISNGIYFAINLIIGILLVPFFIDNLGVAGYAIIPLATSVTSYVGLVTQSLNMSVSRYLTVDLQSQDFKKANVTFNTALFGTLGIIILTIPIALILSYYAPTFFDIPLNQKHDAFLLFLGVIGAFLIRAWSSNFGVSLFAYNRLDLQNIVNIVNIIVQVSAIVILFLMFSPKLSYIGFSYLLGSLAAFVVTIILSRKINPHLKLNYSDFKPSRLKKLAQMGGWVTVNQIGALLFLQIDLIVVNKLFGATAGGEYSMVLIWSTLLRSIAAMLASVVTPIILAYYAKKRYEDIITFSKKAVKFMGFAMALPIGIIIGFAPQILTLWIGPEFAKLSPLMLVLLIHLVINLSVLPLFSINVSFNKVRIPGIVTLFMGFGNFLLAIILSLFTDWGYYGVAIAGAIMLTTKNTLFIPWYASKVLEISKNTFTSSIASGFLSVIAIVSTIKIINYYFEISSLISLIIYCTIISVAYILVVWSVGLNQSDRRIIESFLPPSIRSR</sequence>
<evidence type="ECO:0000256" key="2">
    <source>
        <dbReference type="ARBA" id="ARBA00022475"/>
    </source>
</evidence>
<keyword evidence="2" id="KW-1003">Cell membrane</keyword>
<dbReference type="PANTHER" id="PTHR30250">
    <property type="entry name" value="PST FAMILY PREDICTED COLANIC ACID TRANSPORTER"/>
    <property type="match status" value="1"/>
</dbReference>
<dbReference type="Pfam" id="PF01943">
    <property type="entry name" value="Polysacc_synt"/>
    <property type="match status" value="1"/>
</dbReference>
<dbReference type="Proteomes" id="UP001056766">
    <property type="component" value="Unassembled WGS sequence"/>
</dbReference>
<keyword evidence="8" id="KW-1185">Reference proteome</keyword>
<dbReference type="InterPro" id="IPR050833">
    <property type="entry name" value="Poly_Biosynth_Transport"/>
</dbReference>
<feature type="transmembrane region" description="Helical" evidence="6">
    <location>
        <begin position="442"/>
        <end position="463"/>
    </location>
</feature>
<reference evidence="7" key="2">
    <citation type="submission" date="2021-04" db="EMBL/GenBank/DDBJ databases">
        <authorList>
            <person name="Dong X."/>
        </authorList>
    </citation>
    <scope>NUCLEOTIDE SEQUENCE</scope>
    <source>
        <strain evidence="7">LLY</strain>
    </source>
</reference>
<feature type="transmembrane region" description="Helical" evidence="6">
    <location>
        <begin position="192"/>
        <end position="213"/>
    </location>
</feature>
<feature type="transmembrane region" description="Helical" evidence="6">
    <location>
        <begin position="95"/>
        <end position="117"/>
    </location>
</feature>
<evidence type="ECO:0000313" key="8">
    <source>
        <dbReference type="Proteomes" id="UP001056766"/>
    </source>
</evidence>